<dbReference type="CDD" id="cd02872">
    <property type="entry name" value="GH18_chitolectin_chitotriosidase"/>
    <property type="match status" value="1"/>
</dbReference>
<dbReference type="SMART" id="SM00636">
    <property type="entry name" value="Glyco_18"/>
    <property type="match status" value="1"/>
</dbReference>
<keyword evidence="13" id="KW-0624">Polysaccharide degradation</keyword>
<dbReference type="SUPFAM" id="SSF51445">
    <property type="entry name" value="(Trans)glycosidases"/>
    <property type="match status" value="1"/>
</dbReference>
<dbReference type="Proteomes" id="UP000694523">
    <property type="component" value="Unplaced"/>
</dbReference>
<comment type="subunit">
    <text evidence="14">Interacts with EGFR.</text>
</comment>
<feature type="domain" description="GH18" evidence="17">
    <location>
        <begin position="12"/>
        <end position="349"/>
    </location>
</feature>
<evidence type="ECO:0000256" key="2">
    <source>
        <dbReference type="ARBA" id="ARBA00004496"/>
    </source>
</evidence>
<evidence type="ECO:0000256" key="3">
    <source>
        <dbReference type="ARBA" id="ARBA00009121"/>
    </source>
</evidence>
<keyword evidence="5" id="KW-0963">Cytoplasm</keyword>
<dbReference type="GO" id="GO:0008843">
    <property type="term" value="F:endochitinase activity"/>
    <property type="evidence" value="ECO:0007669"/>
    <property type="project" value="UniProtKB-EC"/>
</dbReference>
<evidence type="ECO:0000256" key="5">
    <source>
        <dbReference type="ARBA" id="ARBA00022490"/>
    </source>
</evidence>
<keyword evidence="19" id="KW-1185">Reference proteome</keyword>
<keyword evidence="10" id="KW-0146">Chitin degradation</keyword>
<dbReference type="PANTHER" id="PTHR11177:SF248">
    <property type="entry name" value="CHITOTRIOSIDASE-1"/>
    <property type="match status" value="1"/>
</dbReference>
<dbReference type="PROSITE" id="PS51910">
    <property type="entry name" value="GH18_2"/>
    <property type="match status" value="1"/>
</dbReference>
<evidence type="ECO:0000256" key="8">
    <source>
        <dbReference type="ARBA" id="ARBA00022801"/>
    </source>
</evidence>
<dbReference type="FunFam" id="3.10.50.10:FF:000001">
    <property type="entry name" value="Chitinase 3-like 1"/>
    <property type="match status" value="1"/>
</dbReference>
<comment type="catalytic activity">
    <reaction evidence="1">
        <text>Random endo-hydrolysis of N-acetyl-beta-D-glucosaminide (1-&gt;4)-beta-linkages in chitin and chitodextrins.</text>
        <dbReference type="EC" id="3.2.1.14"/>
    </reaction>
</comment>
<evidence type="ECO:0000256" key="10">
    <source>
        <dbReference type="ARBA" id="ARBA00023024"/>
    </source>
</evidence>
<dbReference type="SUPFAM" id="SSF54556">
    <property type="entry name" value="Chitinase insertion domain"/>
    <property type="match status" value="1"/>
</dbReference>
<evidence type="ECO:0000256" key="11">
    <source>
        <dbReference type="ARBA" id="ARBA00023157"/>
    </source>
</evidence>
<dbReference type="SUPFAM" id="SSF57625">
    <property type="entry name" value="Invertebrate chitin-binding proteins"/>
    <property type="match status" value="1"/>
</dbReference>
<keyword evidence="8" id="KW-0378">Hydrolase</keyword>
<evidence type="ECO:0000256" key="1">
    <source>
        <dbReference type="ARBA" id="ARBA00000822"/>
    </source>
</evidence>
<dbReference type="FunFam" id="3.20.20.80:FF:000007">
    <property type="entry name" value="Acidic mammalian chitinase"/>
    <property type="match status" value="1"/>
</dbReference>
<dbReference type="Gene3D" id="3.20.20.80">
    <property type="entry name" value="Glycosidases"/>
    <property type="match status" value="1"/>
</dbReference>
<evidence type="ECO:0000256" key="4">
    <source>
        <dbReference type="ARBA" id="ARBA00012729"/>
    </source>
</evidence>
<reference evidence="18" key="2">
    <citation type="submission" date="2025-09" db="UniProtKB">
        <authorList>
            <consortium name="Ensembl"/>
        </authorList>
    </citation>
    <scope>IDENTIFICATION</scope>
</reference>
<evidence type="ECO:0000256" key="13">
    <source>
        <dbReference type="ARBA" id="ARBA00023326"/>
    </source>
</evidence>
<dbReference type="PANTHER" id="PTHR11177">
    <property type="entry name" value="CHITINASE"/>
    <property type="match status" value="1"/>
</dbReference>
<evidence type="ECO:0000256" key="6">
    <source>
        <dbReference type="ARBA" id="ARBA00022669"/>
    </source>
</evidence>
<accession>A0A8C6URH1</accession>
<dbReference type="SMART" id="SM00494">
    <property type="entry name" value="ChtBD2"/>
    <property type="match status" value="1"/>
</dbReference>
<protein>
    <recommendedName>
        <fullName evidence="15">Acidic mammalian chitinase</fullName>
        <ecNumber evidence="4">3.2.1.14</ecNumber>
    </recommendedName>
</protein>
<evidence type="ECO:0000256" key="12">
    <source>
        <dbReference type="ARBA" id="ARBA00023295"/>
    </source>
</evidence>
<dbReference type="EC" id="3.2.1.14" evidence="4"/>
<keyword evidence="13" id="KW-0119">Carbohydrate metabolism</keyword>
<sequence length="400" mass="44735">MDKVKQVSATASKMVCYFTNWSQYRPGTGKYMPQNVDPFLCTHLIYAFSIINPRNELVTYEWNDETLYKTFNGLKSTFSIMVSTPANRQTFIKSSIKFLRTHGFDGLDLDWEYPGSRGSPPELVEAYAAEGKATGRAPLMLTAAVSAGKGTIDAGYEIAAIAKYLDFINVMTYDFHGAWERFTGHNSPLYRGSHDSGDLIYFNADYAMKYWRDQGTPSHKLMMGFATYGRTFRLSSASTVVGAPASSAASAGPFTREAGFWSYYEICTFLKGTTIQWIDDQKVPYASKNSEWVGFDTRESYETKVQYMNNNKFGGVFVWALDLDDFNGEFCGQGKHPLMSHLRALPGSDFCKNLSDGIYAHPTDKTKFYECAGGRTYLKSCGGGTVFDDSCKCCIWGKSE</sequence>
<dbReference type="InterPro" id="IPR050314">
    <property type="entry name" value="Glycosyl_Hydrlase_18"/>
</dbReference>
<proteinExistence type="inferred from homology"/>
<evidence type="ECO:0000259" key="17">
    <source>
        <dbReference type="PROSITE" id="PS51910"/>
    </source>
</evidence>
<dbReference type="Pfam" id="PF00704">
    <property type="entry name" value="Glyco_hydro_18"/>
    <property type="match status" value="1"/>
</dbReference>
<keyword evidence="9" id="KW-0391">Immunity</keyword>
<keyword evidence="11" id="KW-1015">Disulfide bond</keyword>
<dbReference type="Ensembl" id="ENSNMLT00000043798.1">
    <property type="protein sequence ID" value="ENSNMLP00000039369.1"/>
    <property type="gene ID" value="ENSNMLG00000024214.1"/>
</dbReference>
<dbReference type="PROSITE" id="PS01095">
    <property type="entry name" value="GH18_1"/>
    <property type="match status" value="1"/>
</dbReference>
<organism evidence="18 19">
    <name type="scientific">Neogobius melanostomus</name>
    <name type="common">round goby</name>
    <dbReference type="NCBI Taxonomy" id="47308"/>
    <lineage>
        <taxon>Eukaryota</taxon>
        <taxon>Metazoa</taxon>
        <taxon>Chordata</taxon>
        <taxon>Craniata</taxon>
        <taxon>Vertebrata</taxon>
        <taxon>Euteleostomi</taxon>
        <taxon>Actinopterygii</taxon>
        <taxon>Neopterygii</taxon>
        <taxon>Teleostei</taxon>
        <taxon>Neoteleostei</taxon>
        <taxon>Acanthomorphata</taxon>
        <taxon>Gobiaria</taxon>
        <taxon>Gobiiformes</taxon>
        <taxon>Gobioidei</taxon>
        <taxon>Gobiidae</taxon>
        <taxon>Benthophilinae</taxon>
        <taxon>Neogobiini</taxon>
        <taxon>Neogobius</taxon>
    </lineage>
</organism>
<dbReference type="InterPro" id="IPR001223">
    <property type="entry name" value="Glyco_hydro18_cat"/>
</dbReference>
<dbReference type="GO" id="GO:0008061">
    <property type="term" value="F:chitin binding"/>
    <property type="evidence" value="ECO:0007669"/>
    <property type="project" value="UniProtKB-KW"/>
</dbReference>
<evidence type="ECO:0000313" key="19">
    <source>
        <dbReference type="Proteomes" id="UP000694523"/>
    </source>
</evidence>
<dbReference type="PROSITE" id="PS50940">
    <property type="entry name" value="CHIT_BIND_II"/>
    <property type="match status" value="1"/>
</dbReference>
<evidence type="ECO:0000313" key="18">
    <source>
        <dbReference type="Ensembl" id="ENSNMLP00000039369.1"/>
    </source>
</evidence>
<keyword evidence="12" id="KW-0326">Glycosidase</keyword>
<comment type="similarity">
    <text evidence="3">Belongs to the glycosyl hydrolase 18 family. Chitinase class II subfamily.</text>
</comment>
<evidence type="ECO:0000256" key="15">
    <source>
        <dbReference type="ARBA" id="ARBA00072739"/>
    </source>
</evidence>
<keyword evidence="7" id="KW-0732">Signal</keyword>
<name>A0A8C6URH1_9GOBI</name>
<dbReference type="GO" id="GO:0006032">
    <property type="term" value="P:chitin catabolic process"/>
    <property type="evidence" value="ECO:0007669"/>
    <property type="project" value="UniProtKB-KW"/>
</dbReference>
<dbReference type="AlphaFoldDB" id="A0A8C6URH1"/>
<reference evidence="18" key="1">
    <citation type="submission" date="2025-08" db="UniProtKB">
        <authorList>
            <consortium name="Ensembl"/>
        </authorList>
    </citation>
    <scope>IDENTIFICATION</scope>
</reference>
<dbReference type="GO" id="GO:0005737">
    <property type="term" value="C:cytoplasm"/>
    <property type="evidence" value="ECO:0007669"/>
    <property type="project" value="UniProtKB-SubCell"/>
</dbReference>
<dbReference type="InterPro" id="IPR011583">
    <property type="entry name" value="Chitinase_II/V-like_cat"/>
</dbReference>
<dbReference type="GO" id="GO:0002376">
    <property type="term" value="P:immune system process"/>
    <property type="evidence" value="ECO:0007669"/>
    <property type="project" value="UniProtKB-KW"/>
</dbReference>
<dbReference type="FunFam" id="2.170.140.10:FF:000001">
    <property type="entry name" value="Acidic mammalian chitinase"/>
    <property type="match status" value="1"/>
</dbReference>
<evidence type="ECO:0000256" key="7">
    <source>
        <dbReference type="ARBA" id="ARBA00022729"/>
    </source>
</evidence>
<dbReference type="InterPro" id="IPR001579">
    <property type="entry name" value="Glyco_hydro_18_chit_AS"/>
</dbReference>
<dbReference type="InterPro" id="IPR002557">
    <property type="entry name" value="Chitin-bd_dom"/>
</dbReference>
<feature type="domain" description="Chitin-binding type-2" evidence="16">
    <location>
        <begin position="348"/>
        <end position="400"/>
    </location>
</feature>
<dbReference type="Gene3D" id="3.10.50.10">
    <property type="match status" value="1"/>
</dbReference>
<dbReference type="GO" id="GO:0005576">
    <property type="term" value="C:extracellular region"/>
    <property type="evidence" value="ECO:0007669"/>
    <property type="project" value="InterPro"/>
</dbReference>
<dbReference type="Pfam" id="PF01607">
    <property type="entry name" value="CBM_14"/>
    <property type="match status" value="1"/>
</dbReference>
<dbReference type="Gene3D" id="2.170.140.10">
    <property type="entry name" value="Chitin binding domain"/>
    <property type="match status" value="1"/>
</dbReference>
<keyword evidence="6" id="KW-0147">Chitin-binding</keyword>
<dbReference type="InterPro" id="IPR017853">
    <property type="entry name" value="GH"/>
</dbReference>
<evidence type="ECO:0000256" key="9">
    <source>
        <dbReference type="ARBA" id="ARBA00022859"/>
    </source>
</evidence>
<evidence type="ECO:0000256" key="14">
    <source>
        <dbReference type="ARBA" id="ARBA00062006"/>
    </source>
</evidence>
<dbReference type="InterPro" id="IPR036508">
    <property type="entry name" value="Chitin-bd_dom_sf"/>
</dbReference>
<evidence type="ECO:0000259" key="16">
    <source>
        <dbReference type="PROSITE" id="PS50940"/>
    </source>
</evidence>
<dbReference type="InterPro" id="IPR029070">
    <property type="entry name" value="Chitinase_insertion_sf"/>
</dbReference>
<comment type="subcellular location">
    <subcellularLocation>
        <location evidence="2">Cytoplasm</location>
    </subcellularLocation>
</comment>
<dbReference type="GO" id="GO:0000272">
    <property type="term" value="P:polysaccharide catabolic process"/>
    <property type="evidence" value="ECO:0007669"/>
    <property type="project" value="UniProtKB-KW"/>
</dbReference>